<dbReference type="VEuPathDB" id="TriTrypDB:TvY486_0906450"/>
<evidence type="ECO:0000256" key="3">
    <source>
        <dbReference type="PROSITE-ProRule" id="PRU00023"/>
    </source>
</evidence>
<name>G0U3G7_TRYVY</name>
<evidence type="ECO:0000256" key="2">
    <source>
        <dbReference type="ARBA" id="ARBA00023043"/>
    </source>
</evidence>
<keyword evidence="2 3" id="KW-0040">ANK repeat</keyword>
<organism evidence="4">
    <name type="scientific">Trypanosoma vivax (strain Y486)</name>
    <dbReference type="NCBI Taxonomy" id="1055687"/>
    <lineage>
        <taxon>Eukaryota</taxon>
        <taxon>Discoba</taxon>
        <taxon>Euglenozoa</taxon>
        <taxon>Kinetoplastea</taxon>
        <taxon>Metakinetoplastina</taxon>
        <taxon>Trypanosomatida</taxon>
        <taxon>Trypanosomatidae</taxon>
        <taxon>Trypanosoma</taxon>
        <taxon>Duttonella</taxon>
    </lineage>
</organism>
<dbReference type="SMART" id="SM00248">
    <property type="entry name" value="ANK"/>
    <property type="match status" value="3"/>
</dbReference>
<dbReference type="InterPro" id="IPR036770">
    <property type="entry name" value="Ankyrin_rpt-contain_sf"/>
</dbReference>
<dbReference type="EMBL" id="HE573025">
    <property type="protein sequence ID" value="CCC50824.1"/>
    <property type="molecule type" value="Genomic_DNA"/>
</dbReference>
<dbReference type="SUPFAM" id="SSF48403">
    <property type="entry name" value="Ankyrin repeat"/>
    <property type="match status" value="1"/>
</dbReference>
<dbReference type="InterPro" id="IPR002110">
    <property type="entry name" value="Ankyrin_rpt"/>
</dbReference>
<dbReference type="PROSITE" id="PS50088">
    <property type="entry name" value="ANK_REPEAT"/>
    <property type="match status" value="2"/>
</dbReference>
<dbReference type="PANTHER" id="PTHR24171:SF9">
    <property type="entry name" value="ANKYRIN REPEAT DOMAIN-CONTAINING PROTEIN 39"/>
    <property type="match status" value="1"/>
</dbReference>
<dbReference type="PANTHER" id="PTHR24171">
    <property type="entry name" value="ANKYRIN REPEAT DOMAIN-CONTAINING PROTEIN 39-RELATED"/>
    <property type="match status" value="1"/>
</dbReference>
<evidence type="ECO:0000256" key="1">
    <source>
        <dbReference type="ARBA" id="ARBA00022737"/>
    </source>
</evidence>
<dbReference type="PROSITE" id="PS50297">
    <property type="entry name" value="ANK_REP_REGION"/>
    <property type="match status" value="2"/>
</dbReference>
<sequence length="165" mass="17853">MVVSGRKSETIYEACRNGNEARVDEYVKNGGCVTEQDRNKMTMLHHAVFSGNLHIVEIILSSSLLHQRIDLDAIDSGGWTPLHYAAERGFFAIAERLVQEGANVNAKDEMKRTPLHLAAAAGRIDVAHLLVKNGAAVGARNVAGMTPMECAEANGQTELLSSLKV</sequence>
<feature type="repeat" description="ANK" evidence="3">
    <location>
        <begin position="110"/>
        <end position="142"/>
    </location>
</feature>
<feature type="repeat" description="ANK" evidence="3">
    <location>
        <begin position="77"/>
        <end position="109"/>
    </location>
</feature>
<dbReference type="Pfam" id="PF12796">
    <property type="entry name" value="Ank_2"/>
    <property type="match status" value="1"/>
</dbReference>
<reference evidence="4" key="1">
    <citation type="journal article" date="2012" name="Proc. Natl. Acad. Sci. U.S.A.">
        <title>Antigenic diversity is generated by distinct evolutionary mechanisms in African trypanosome species.</title>
        <authorList>
            <person name="Jackson A.P."/>
            <person name="Berry A."/>
            <person name="Aslett M."/>
            <person name="Allison H.C."/>
            <person name="Burton P."/>
            <person name="Vavrova-Anderson J."/>
            <person name="Brown R."/>
            <person name="Browne H."/>
            <person name="Corton N."/>
            <person name="Hauser H."/>
            <person name="Gamble J."/>
            <person name="Gilderthorp R."/>
            <person name="Marcello L."/>
            <person name="McQuillan J."/>
            <person name="Otto T.D."/>
            <person name="Quail M.A."/>
            <person name="Sanders M.J."/>
            <person name="van Tonder A."/>
            <person name="Ginger M.L."/>
            <person name="Field M.C."/>
            <person name="Barry J.D."/>
            <person name="Hertz-Fowler C."/>
            <person name="Berriman M."/>
        </authorList>
    </citation>
    <scope>NUCLEOTIDE SEQUENCE</scope>
    <source>
        <strain evidence="4">Y486</strain>
    </source>
</reference>
<gene>
    <name evidence="4" type="ORF">TVY486_0906450</name>
</gene>
<dbReference type="AlphaFoldDB" id="G0U3G7"/>
<dbReference type="OMA" id="NATNTRM"/>
<dbReference type="Gene3D" id="1.25.40.20">
    <property type="entry name" value="Ankyrin repeat-containing domain"/>
    <property type="match status" value="1"/>
</dbReference>
<keyword evidence="1" id="KW-0677">Repeat</keyword>
<dbReference type="Pfam" id="PF00023">
    <property type="entry name" value="Ank"/>
    <property type="match status" value="1"/>
</dbReference>
<evidence type="ECO:0000313" key="4">
    <source>
        <dbReference type="EMBL" id="CCC50824.1"/>
    </source>
</evidence>
<protein>
    <submittedName>
        <fullName evidence="4">Putative ankyrin repeat protein</fullName>
    </submittedName>
</protein>
<accession>G0U3G7</accession>
<proteinExistence type="predicted"/>
<dbReference type="PRINTS" id="PR01415">
    <property type="entry name" value="ANKYRIN"/>
</dbReference>